<organism evidence="2 3">
    <name type="scientific">Platysternon megacephalum</name>
    <name type="common">big-headed turtle</name>
    <dbReference type="NCBI Taxonomy" id="55544"/>
    <lineage>
        <taxon>Eukaryota</taxon>
        <taxon>Metazoa</taxon>
        <taxon>Chordata</taxon>
        <taxon>Craniata</taxon>
        <taxon>Vertebrata</taxon>
        <taxon>Euteleostomi</taxon>
        <taxon>Archelosauria</taxon>
        <taxon>Testudinata</taxon>
        <taxon>Testudines</taxon>
        <taxon>Cryptodira</taxon>
        <taxon>Durocryptodira</taxon>
        <taxon>Testudinoidea</taxon>
        <taxon>Platysternidae</taxon>
        <taxon>Platysternon</taxon>
    </lineage>
</organism>
<evidence type="ECO:0000313" key="3">
    <source>
        <dbReference type="Proteomes" id="UP000297703"/>
    </source>
</evidence>
<comment type="caution">
    <text evidence="2">The sequence shown here is derived from an EMBL/GenBank/DDBJ whole genome shotgun (WGS) entry which is preliminary data.</text>
</comment>
<dbReference type="EMBL" id="QXTE01000445">
    <property type="protein sequence ID" value="TFJ97938.1"/>
    <property type="molecule type" value="Genomic_DNA"/>
</dbReference>
<reference evidence="2 3" key="1">
    <citation type="submission" date="2019-04" db="EMBL/GenBank/DDBJ databases">
        <title>Draft genome of the big-headed turtle Platysternon megacephalum.</title>
        <authorList>
            <person name="Gong S."/>
        </authorList>
    </citation>
    <scope>NUCLEOTIDE SEQUENCE [LARGE SCALE GENOMIC DNA]</scope>
    <source>
        <strain evidence="2">DO16091913</strain>
        <tissue evidence="2">Muscle</tissue>
    </source>
</reference>
<sequence length="127" mass="13239">MGLPRWEGCARCTGSSPGLSPTHQEAVGKLPCGPSKILAKVEEALLSSAKPPPTLLSQLPSTPPLPRCRKPTLWLGGYPRGPHNIPAQSPCIGEAAPTSAGPCPPDCVRHPHGAPGPPRQQELEPRG</sequence>
<dbReference type="AlphaFoldDB" id="A0A4D9DLV2"/>
<keyword evidence="3" id="KW-1185">Reference proteome</keyword>
<gene>
    <name evidence="2" type="ORF">DR999_PMT20173</name>
</gene>
<feature type="region of interest" description="Disordered" evidence="1">
    <location>
        <begin position="89"/>
        <end position="127"/>
    </location>
</feature>
<evidence type="ECO:0000256" key="1">
    <source>
        <dbReference type="SAM" id="MobiDB-lite"/>
    </source>
</evidence>
<evidence type="ECO:0000313" key="2">
    <source>
        <dbReference type="EMBL" id="TFJ97938.1"/>
    </source>
</evidence>
<reference evidence="2 3" key="2">
    <citation type="submission" date="2019-04" db="EMBL/GenBank/DDBJ databases">
        <title>The genome sequence of big-headed turtle.</title>
        <authorList>
            <person name="Gong S."/>
        </authorList>
    </citation>
    <scope>NUCLEOTIDE SEQUENCE [LARGE SCALE GENOMIC DNA]</scope>
    <source>
        <strain evidence="2">DO16091913</strain>
        <tissue evidence="2">Muscle</tissue>
    </source>
</reference>
<dbReference type="Proteomes" id="UP000297703">
    <property type="component" value="Unassembled WGS sequence"/>
</dbReference>
<accession>A0A4D9DLV2</accession>
<name>A0A4D9DLV2_9SAUR</name>
<protein>
    <submittedName>
        <fullName evidence="2">Interferon-inducible GTPase 5-like</fullName>
    </submittedName>
</protein>
<proteinExistence type="predicted"/>